<evidence type="ECO:0000313" key="2">
    <source>
        <dbReference type="EMBL" id="SMO77914.1"/>
    </source>
</evidence>
<keyword evidence="1" id="KW-0812">Transmembrane</keyword>
<dbReference type="RefSeq" id="WP_142604534.1">
    <property type="nucleotide sequence ID" value="NZ_FXSZ01000010.1"/>
</dbReference>
<feature type="transmembrane region" description="Helical" evidence="1">
    <location>
        <begin position="301"/>
        <end position="319"/>
    </location>
</feature>
<feature type="transmembrane region" description="Helical" evidence="1">
    <location>
        <begin position="237"/>
        <end position="254"/>
    </location>
</feature>
<feature type="transmembrane region" description="Helical" evidence="1">
    <location>
        <begin position="205"/>
        <end position="225"/>
    </location>
</feature>
<protein>
    <recommendedName>
        <fullName evidence="4">DUF998 domain-containing protein</fullName>
    </recommendedName>
</protein>
<evidence type="ECO:0008006" key="4">
    <source>
        <dbReference type="Google" id="ProtNLM"/>
    </source>
</evidence>
<organism evidence="2 3">
    <name type="scientific">Solitalea koreensis</name>
    <dbReference type="NCBI Taxonomy" id="543615"/>
    <lineage>
        <taxon>Bacteria</taxon>
        <taxon>Pseudomonadati</taxon>
        <taxon>Bacteroidota</taxon>
        <taxon>Sphingobacteriia</taxon>
        <taxon>Sphingobacteriales</taxon>
        <taxon>Sphingobacteriaceae</taxon>
        <taxon>Solitalea</taxon>
    </lineage>
</organism>
<keyword evidence="3" id="KW-1185">Reference proteome</keyword>
<accession>A0A521E1T1</accession>
<dbReference type="EMBL" id="FXSZ01000010">
    <property type="protein sequence ID" value="SMO77914.1"/>
    <property type="molecule type" value="Genomic_DNA"/>
</dbReference>
<feature type="transmembrane region" description="Helical" evidence="1">
    <location>
        <begin position="274"/>
        <end position="294"/>
    </location>
</feature>
<keyword evidence="1" id="KW-1133">Transmembrane helix</keyword>
<feature type="transmembrane region" description="Helical" evidence="1">
    <location>
        <begin position="339"/>
        <end position="356"/>
    </location>
</feature>
<gene>
    <name evidence="2" type="ORF">SAMN06265350_11051</name>
</gene>
<dbReference type="Pfam" id="PF06197">
    <property type="entry name" value="DUF998"/>
    <property type="match status" value="1"/>
</dbReference>
<sequence>MEKLPLIKKGYSRKEQHAQKMVAQPRWQRITLLIVLGYEGAGCLLGGAFLLAAPDGRYMDMPAGMMHGAFRDFLIPGIILFGLGILNTFAFFTVLRRTASDWFMAGLALGGLFIWFVVEIIILQELHWLHAMWGLPVLLGLVVTIPLIVLRHDTAIMRKALLTCGILSSLWYVAINIFVPMMYDEYSMASLTVSELSAIGASTRIVWVLLAMLYLLLLIAFGWGVLKSSGRSRQLRIAGNLIIAYCIMNFYWPPMHQREVIAAGGGTLTDTLHIIWAMMTLLFNIFLMGFGAAALGKRFRIYTIATWLVFIVFGILTFMESPGIEANLPTPHIGLWERINMGAFLLWIIVFAFVLLKIERLSIIGTVHLENSSTNA</sequence>
<reference evidence="2 3" key="1">
    <citation type="submission" date="2017-05" db="EMBL/GenBank/DDBJ databases">
        <authorList>
            <person name="Varghese N."/>
            <person name="Submissions S."/>
        </authorList>
    </citation>
    <scope>NUCLEOTIDE SEQUENCE [LARGE SCALE GENOMIC DNA]</scope>
    <source>
        <strain evidence="2 3">DSM 21342</strain>
    </source>
</reference>
<name>A0A521E1T1_9SPHI</name>
<feature type="transmembrane region" description="Helical" evidence="1">
    <location>
        <begin position="73"/>
        <end position="95"/>
    </location>
</feature>
<keyword evidence="1" id="KW-0472">Membrane</keyword>
<dbReference type="OrthoDB" id="657164at2"/>
<dbReference type="InterPro" id="IPR009339">
    <property type="entry name" value="DUF998"/>
</dbReference>
<evidence type="ECO:0000313" key="3">
    <source>
        <dbReference type="Proteomes" id="UP000315971"/>
    </source>
</evidence>
<proteinExistence type="predicted"/>
<feature type="transmembrane region" description="Helical" evidence="1">
    <location>
        <begin position="128"/>
        <end position="149"/>
    </location>
</feature>
<dbReference type="AlphaFoldDB" id="A0A521E1T1"/>
<feature type="transmembrane region" description="Helical" evidence="1">
    <location>
        <begin position="161"/>
        <end position="183"/>
    </location>
</feature>
<dbReference type="Proteomes" id="UP000315971">
    <property type="component" value="Unassembled WGS sequence"/>
</dbReference>
<feature type="transmembrane region" description="Helical" evidence="1">
    <location>
        <begin position="102"/>
        <end position="122"/>
    </location>
</feature>
<evidence type="ECO:0000256" key="1">
    <source>
        <dbReference type="SAM" id="Phobius"/>
    </source>
</evidence>
<feature type="transmembrane region" description="Helical" evidence="1">
    <location>
        <begin position="30"/>
        <end position="53"/>
    </location>
</feature>